<evidence type="ECO:0000313" key="2">
    <source>
        <dbReference type="EMBL" id="PLO75621.1"/>
    </source>
</evidence>
<sequence>MTLNSESSCIMKCASDLRHVFIPFMVYSTELTVWAVLIRKGVVTYEWSSWRVGLLVALFLLFCTAAVTFGERIEGIIFTSLGVIAPWLILLCLSLIWAFIDMSMARMNVDLFLAGTILSAVAQAVFILVLHQKN</sequence>
<reference evidence="2 3" key="1">
    <citation type="submission" date="2017-11" db="EMBL/GenBank/DDBJ databases">
        <authorList>
            <person name="Han C.G."/>
        </authorList>
    </citation>
    <scope>NUCLEOTIDE SEQUENCE [LARGE SCALE GENOMIC DNA]</scope>
    <source>
        <strain evidence="2 3">A10</strain>
    </source>
</reference>
<dbReference type="EMBL" id="PIDR01000002">
    <property type="protein sequence ID" value="PLO75621.1"/>
    <property type="molecule type" value="Genomic_DNA"/>
</dbReference>
<evidence type="ECO:0000256" key="1">
    <source>
        <dbReference type="SAM" id="Phobius"/>
    </source>
</evidence>
<keyword evidence="1" id="KW-0812">Transmembrane</keyword>
<dbReference type="Proteomes" id="UP000234667">
    <property type="component" value="Unassembled WGS sequence"/>
</dbReference>
<comment type="caution">
    <text evidence="2">The sequence shown here is derived from an EMBL/GenBank/DDBJ whole genome shotgun (WGS) entry which is preliminary data.</text>
</comment>
<feature type="transmembrane region" description="Helical" evidence="1">
    <location>
        <begin position="76"/>
        <end position="99"/>
    </location>
</feature>
<feature type="transmembrane region" description="Helical" evidence="1">
    <location>
        <begin position="111"/>
        <end position="131"/>
    </location>
</feature>
<organism evidence="2 3">
    <name type="scientific">Klebsiella michiganensis</name>
    <dbReference type="NCBI Taxonomy" id="1134687"/>
    <lineage>
        <taxon>Bacteria</taxon>
        <taxon>Pseudomonadati</taxon>
        <taxon>Pseudomonadota</taxon>
        <taxon>Gammaproteobacteria</taxon>
        <taxon>Enterobacterales</taxon>
        <taxon>Enterobacteriaceae</taxon>
        <taxon>Klebsiella/Raoultella group</taxon>
        <taxon>Klebsiella</taxon>
    </lineage>
</organism>
<name>A0A2J5QBF0_9ENTR</name>
<keyword evidence="1" id="KW-1133">Transmembrane helix</keyword>
<evidence type="ECO:0000313" key="3">
    <source>
        <dbReference type="Proteomes" id="UP000234667"/>
    </source>
</evidence>
<keyword evidence="1" id="KW-0472">Membrane</keyword>
<dbReference type="AlphaFoldDB" id="A0A2J5QBF0"/>
<gene>
    <name evidence="2" type="ORF">CWN49_00420</name>
</gene>
<feature type="transmembrane region" description="Helical" evidence="1">
    <location>
        <begin position="50"/>
        <end position="70"/>
    </location>
</feature>
<proteinExistence type="predicted"/>
<protein>
    <submittedName>
        <fullName evidence="2">Uncharacterized protein</fullName>
    </submittedName>
</protein>
<reference evidence="2 3" key="2">
    <citation type="submission" date="2018-01" db="EMBL/GenBank/DDBJ databases">
        <title>Genomic study of Klebsiella pneumoniae.</title>
        <authorList>
            <person name="Yang Y."/>
            <person name="Bicalho R."/>
        </authorList>
    </citation>
    <scope>NUCLEOTIDE SEQUENCE [LARGE SCALE GENOMIC DNA]</scope>
    <source>
        <strain evidence="2 3">A10</strain>
    </source>
</reference>
<accession>A0A2J5QBF0</accession>
<feature type="transmembrane region" description="Helical" evidence="1">
    <location>
        <begin position="20"/>
        <end position="38"/>
    </location>
</feature>